<evidence type="ECO:0000256" key="3">
    <source>
        <dbReference type="ARBA" id="ARBA00022723"/>
    </source>
</evidence>
<reference evidence="9 10" key="1">
    <citation type="journal article" date="2017" name="Int. J. Syst. Evol. Microbiol.">
        <title>Mycobacterium talmoniae sp. nov., a slowly growing mycobacterium isolated from human respiratory samples.</title>
        <authorList>
            <person name="Davidson R.M."/>
            <person name="DeGroote M.A."/>
            <person name="Marola J.L."/>
            <person name="Buss S."/>
            <person name="Jones V."/>
            <person name="McNeil M.R."/>
            <person name="Freifeld A.G."/>
            <person name="Elaine Epperson L."/>
            <person name="Hasan N.A."/>
            <person name="Jackson M."/>
            <person name="Iwen P.C."/>
            <person name="Salfinger M."/>
            <person name="Strong M."/>
        </authorList>
    </citation>
    <scope>NUCLEOTIDE SEQUENCE [LARGE SCALE GENOMIC DNA]</scope>
    <source>
        <strain evidence="9 10">ATCC BAA-2683</strain>
    </source>
</reference>
<evidence type="ECO:0000256" key="1">
    <source>
        <dbReference type="ARBA" id="ARBA00010617"/>
    </source>
</evidence>
<protein>
    <submittedName>
        <fullName evidence="9">Steroid C26-monooxygenase</fullName>
        <ecNumber evidence="9">1.14.15.28</ecNumber>
    </submittedName>
</protein>
<keyword evidence="5 7" id="KW-0408">Iron</keyword>
<keyword evidence="4 7" id="KW-0560">Oxidoreductase</keyword>
<dbReference type="GO" id="GO:0020037">
    <property type="term" value="F:heme binding"/>
    <property type="evidence" value="ECO:0007669"/>
    <property type="project" value="InterPro"/>
</dbReference>
<proteinExistence type="inferred from homology"/>
<organism evidence="9 10">
    <name type="scientific">Mycobacterium talmoniae</name>
    <dbReference type="NCBI Taxonomy" id="1858794"/>
    <lineage>
        <taxon>Bacteria</taxon>
        <taxon>Bacillati</taxon>
        <taxon>Actinomycetota</taxon>
        <taxon>Actinomycetes</taxon>
        <taxon>Mycobacteriales</taxon>
        <taxon>Mycobacteriaceae</taxon>
        <taxon>Mycobacterium</taxon>
    </lineage>
</organism>
<feature type="compositionally biased region" description="Polar residues" evidence="8">
    <location>
        <begin position="1"/>
        <end position="13"/>
    </location>
</feature>
<sequence>MSSDLQHSTTRTPVSGFDPHDPSLANRQHEILTDLLERCPVSWSEQHGGFWSLTKFDDIVAAARDYETYTVEQGVIVPSLGASTPIPPARWIRRPTRSTAKSCCPSSPPKPCSPMRTPSGRLCGRPSPTSPTVMFMARVVTKDTVLGDVALAAGDRVLVHLASANRDSAKFEDPNHLRFDLHRGGHAGFGLGIHRCVGSNLAPVQIELAWDELLQRMTAFRLVPGAEIEYATGQVHGPERMPITFERLT</sequence>
<evidence type="ECO:0000256" key="2">
    <source>
        <dbReference type="ARBA" id="ARBA00022617"/>
    </source>
</evidence>
<evidence type="ECO:0000256" key="8">
    <source>
        <dbReference type="SAM" id="MobiDB-lite"/>
    </source>
</evidence>
<feature type="region of interest" description="Disordered" evidence="8">
    <location>
        <begin position="1"/>
        <end position="23"/>
    </location>
</feature>
<evidence type="ECO:0000256" key="7">
    <source>
        <dbReference type="RuleBase" id="RU000461"/>
    </source>
</evidence>
<dbReference type="GO" id="GO:0004497">
    <property type="term" value="F:monooxygenase activity"/>
    <property type="evidence" value="ECO:0007669"/>
    <property type="project" value="UniProtKB-KW"/>
</dbReference>
<dbReference type="InterPro" id="IPR017972">
    <property type="entry name" value="Cyt_P450_CS"/>
</dbReference>
<accession>A0A2S8BN44</accession>
<evidence type="ECO:0000313" key="10">
    <source>
        <dbReference type="Proteomes" id="UP000238296"/>
    </source>
</evidence>
<dbReference type="PRINTS" id="PR00359">
    <property type="entry name" value="BP450"/>
</dbReference>
<gene>
    <name evidence="9" type="ORF">C1Y40_01852</name>
</gene>
<comment type="similarity">
    <text evidence="1 7">Belongs to the cytochrome P450 family.</text>
</comment>
<dbReference type="PROSITE" id="PS00086">
    <property type="entry name" value="CYTOCHROME_P450"/>
    <property type="match status" value="1"/>
</dbReference>
<dbReference type="GO" id="GO:0005506">
    <property type="term" value="F:iron ion binding"/>
    <property type="evidence" value="ECO:0007669"/>
    <property type="project" value="InterPro"/>
</dbReference>
<dbReference type="AlphaFoldDB" id="A0A2S8BN44"/>
<dbReference type="SUPFAM" id="SSF48264">
    <property type="entry name" value="Cytochrome P450"/>
    <property type="match status" value="1"/>
</dbReference>
<dbReference type="Gene3D" id="1.10.630.10">
    <property type="entry name" value="Cytochrome P450"/>
    <property type="match status" value="1"/>
</dbReference>
<dbReference type="PANTHER" id="PTHR46696:SF6">
    <property type="entry name" value="P450, PUTATIVE (EUROFUNG)-RELATED"/>
    <property type="match status" value="1"/>
</dbReference>
<dbReference type="InterPro" id="IPR002397">
    <property type="entry name" value="Cyt_P450_B"/>
</dbReference>
<dbReference type="Pfam" id="PF00067">
    <property type="entry name" value="p450"/>
    <property type="match status" value="1"/>
</dbReference>
<evidence type="ECO:0000256" key="5">
    <source>
        <dbReference type="ARBA" id="ARBA00023004"/>
    </source>
</evidence>
<name>A0A2S8BN44_9MYCO</name>
<dbReference type="Proteomes" id="UP000238296">
    <property type="component" value="Unassembled WGS sequence"/>
</dbReference>
<evidence type="ECO:0000313" key="9">
    <source>
        <dbReference type="EMBL" id="PQM48029.1"/>
    </source>
</evidence>
<comment type="caution">
    <text evidence="9">The sequence shown here is derived from an EMBL/GenBank/DDBJ whole genome shotgun (WGS) entry which is preliminary data.</text>
</comment>
<evidence type="ECO:0000256" key="6">
    <source>
        <dbReference type="ARBA" id="ARBA00023033"/>
    </source>
</evidence>
<dbReference type="InterPro" id="IPR036396">
    <property type="entry name" value="Cyt_P450_sf"/>
</dbReference>
<evidence type="ECO:0000256" key="4">
    <source>
        <dbReference type="ARBA" id="ARBA00023002"/>
    </source>
</evidence>
<dbReference type="InterPro" id="IPR001128">
    <property type="entry name" value="Cyt_P450"/>
</dbReference>
<dbReference type="EMBL" id="PPEA01000254">
    <property type="protein sequence ID" value="PQM48029.1"/>
    <property type="molecule type" value="Genomic_DNA"/>
</dbReference>
<dbReference type="EC" id="1.14.15.28" evidence="9"/>
<dbReference type="PANTHER" id="PTHR46696">
    <property type="entry name" value="P450, PUTATIVE (EUROFUNG)-RELATED"/>
    <property type="match status" value="1"/>
</dbReference>
<dbReference type="GO" id="GO:0016705">
    <property type="term" value="F:oxidoreductase activity, acting on paired donors, with incorporation or reduction of molecular oxygen"/>
    <property type="evidence" value="ECO:0007669"/>
    <property type="project" value="InterPro"/>
</dbReference>
<keyword evidence="2 7" id="KW-0349">Heme</keyword>
<keyword evidence="6 7" id="KW-0503">Monooxygenase</keyword>
<feature type="region of interest" description="Disordered" evidence="8">
    <location>
        <begin position="97"/>
        <end position="125"/>
    </location>
</feature>
<keyword evidence="3 7" id="KW-0479">Metal-binding</keyword>